<evidence type="ECO:0000313" key="2">
    <source>
        <dbReference type="Proteomes" id="UP001152607"/>
    </source>
</evidence>
<reference evidence="1" key="1">
    <citation type="submission" date="2023-01" db="EMBL/GenBank/DDBJ databases">
        <authorList>
            <person name="Van Ghelder C."/>
            <person name="Rancurel C."/>
        </authorList>
    </citation>
    <scope>NUCLEOTIDE SEQUENCE</scope>
    <source>
        <strain evidence="1">CNCM I-4278</strain>
    </source>
</reference>
<organism evidence="1 2">
    <name type="scientific">Periconia digitata</name>
    <dbReference type="NCBI Taxonomy" id="1303443"/>
    <lineage>
        <taxon>Eukaryota</taxon>
        <taxon>Fungi</taxon>
        <taxon>Dikarya</taxon>
        <taxon>Ascomycota</taxon>
        <taxon>Pezizomycotina</taxon>
        <taxon>Dothideomycetes</taxon>
        <taxon>Pleosporomycetidae</taxon>
        <taxon>Pleosporales</taxon>
        <taxon>Massarineae</taxon>
        <taxon>Periconiaceae</taxon>
        <taxon>Periconia</taxon>
    </lineage>
</organism>
<dbReference type="AlphaFoldDB" id="A0A9W4UGH5"/>
<comment type="caution">
    <text evidence="1">The sequence shown here is derived from an EMBL/GenBank/DDBJ whole genome shotgun (WGS) entry which is preliminary data.</text>
</comment>
<name>A0A9W4UGH5_9PLEO</name>
<sequence>MYSLQHRLRLANLPAFPKRFYVHYHRNWSTHPYQISSTAPLLWKYRSLSNRDLELDPLLAKASSDRASERLLTNY</sequence>
<dbReference type="EMBL" id="CAOQHR010000004">
    <property type="protein sequence ID" value="CAI6334277.1"/>
    <property type="molecule type" value="Genomic_DNA"/>
</dbReference>
<proteinExistence type="predicted"/>
<keyword evidence="2" id="KW-1185">Reference proteome</keyword>
<gene>
    <name evidence="1" type="ORF">PDIGIT_LOCUS7334</name>
</gene>
<protein>
    <submittedName>
        <fullName evidence="1">Uncharacterized protein</fullName>
    </submittedName>
</protein>
<evidence type="ECO:0000313" key="1">
    <source>
        <dbReference type="EMBL" id="CAI6334277.1"/>
    </source>
</evidence>
<dbReference type="Proteomes" id="UP001152607">
    <property type="component" value="Unassembled WGS sequence"/>
</dbReference>
<accession>A0A9W4UGH5</accession>